<evidence type="ECO:0000313" key="10">
    <source>
        <dbReference type="EMBL" id="PMD52777.1"/>
    </source>
</evidence>
<dbReference type="STRING" id="1095630.A0A2J6SPV5"/>
<dbReference type="Proteomes" id="UP000235371">
    <property type="component" value="Unassembled WGS sequence"/>
</dbReference>
<evidence type="ECO:0000256" key="1">
    <source>
        <dbReference type="ARBA" id="ARBA00004323"/>
    </source>
</evidence>
<comment type="pathway">
    <text evidence="2">Protein modification; protein glycosylation.</text>
</comment>
<reference evidence="10 11" key="1">
    <citation type="submission" date="2016-04" db="EMBL/GenBank/DDBJ databases">
        <title>A degradative enzymes factory behind the ericoid mycorrhizal symbiosis.</title>
        <authorList>
            <consortium name="DOE Joint Genome Institute"/>
            <person name="Martino E."/>
            <person name="Morin E."/>
            <person name="Grelet G."/>
            <person name="Kuo A."/>
            <person name="Kohler A."/>
            <person name="Daghino S."/>
            <person name="Barry K."/>
            <person name="Choi C."/>
            <person name="Cichocki N."/>
            <person name="Clum A."/>
            <person name="Copeland A."/>
            <person name="Hainaut M."/>
            <person name="Haridas S."/>
            <person name="Labutti K."/>
            <person name="Lindquist E."/>
            <person name="Lipzen A."/>
            <person name="Khouja H.-R."/>
            <person name="Murat C."/>
            <person name="Ohm R."/>
            <person name="Olson A."/>
            <person name="Spatafora J."/>
            <person name="Veneault-Fourrey C."/>
            <person name="Henrissat B."/>
            <person name="Grigoriev I."/>
            <person name="Martin F."/>
            <person name="Perotto S."/>
        </authorList>
    </citation>
    <scope>NUCLEOTIDE SEQUENCE [LARGE SCALE GENOMIC DNA]</scope>
    <source>
        <strain evidence="10 11">E</strain>
    </source>
</reference>
<dbReference type="GO" id="GO:0000139">
    <property type="term" value="C:Golgi membrane"/>
    <property type="evidence" value="ECO:0007669"/>
    <property type="project" value="UniProtKB-SubCell"/>
</dbReference>
<dbReference type="InterPro" id="IPR022751">
    <property type="entry name" value="Alpha_mannosyltransferase"/>
</dbReference>
<dbReference type="GeneID" id="36585428"/>
<evidence type="ECO:0000256" key="4">
    <source>
        <dbReference type="ARBA" id="ARBA00022679"/>
    </source>
</evidence>
<dbReference type="RefSeq" id="XP_024729681.1">
    <property type="nucleotide sequence ID" value="XM_024877351.1"/>
</dbReference>
<dbReference type="PANTHER" id="PTHR31646:SF1">
    <property type="entry name" value="ALPHA-1,2-MANNOSYLTRANSFERASE MNN2"/>
    <property type="match status" value="1"/>
</dbReference>
<evidence type="ECO:0000313" key="11">
    <source>
        <dbReference type="Proteomes" id="UP000235371"/>
    </source>
</evidence>
<dbReference type="InParanoid" id="A0A2J6SPV5"/>
<dbReference type="Gene3D" id="3.90.550.10">
    <property type="entry name" value="Spore Coat Polysaccharide Biosynthesis Protein SpsA, Chain A"/>
    <property type="match status" value="1"/>
</dbReference>
<comment type="subcellular location">
    <subcellularLocation>
        <location evidence="1">Golgi apparatus membrane</location>
        <topology evidence="1">Single-pass type II membrane protein</topology>
    </subcellularLocation>
</comment>
<dbReference type="SUPFAM" id="SSF53448">
    <property type="entry name" value="Nucleotide-diphospho-sugar transferases"/>
    <property type="match status" value="1"/>
</dbReference>
<proteinExistence type="inferred from homology"/>
<dbReference type="EMBL" id="KZ613895">
    <property type="protein sequence ID" value="PMD52777.1"/>
    <property type="molecule type" value="Genomic_DNA"/>
</dbReference>
<dbReference type="OrthoDB" id="430354at2759"/>
<evidence type="ECO:0000256" key="9">
    <source>
        <dbReference type="ARBA" id="ARBA00023136"/>
    </source>
</evidence>
<dbReference type="FunCoup" id="A0A2J6SPV5">
    <property type="interactions" value="78"/>
</dbReference>
<keyword evidence="5" id="KW-0812">Transmembrane</keyword>
<keyword evidence="6" id="KW-0735">Signal-anchor</keyword>
<comment type="similarity">
    <text evidence="3">Belongs to the MNN1/MNT family.</text>
</comment>
<keyword evidence="4 10" id="KW-0808">Transferase</keyword>
<keyword evidence="8" id="KW-0333">Golgi apparatus</keyword>
<keyword evidence="9" id="KW-0472">Membrane</keyword>
<dbReference type="Pfam" id="PF11051">
    <property type="entry name" value="Mannosyl_trans3"/>
    <property type="match status" value="2"/>
</dbReference>
<evidence type="ECO:0000256" key="3">
    <source>
        <dbReference type="ARBA" id="ARBA00009105"/>
    </source>
</evidence>
<dbReference type="InterPro" id="IPR029044">
    <property type="entry name" value="Nucleotide-diphossugar_trans"/>
</dbReference>
<keyword evidence="7" id="KW-1133">Transmembrane helix</keyword>
<protein>
    <submittedName>
        <fullName evidence="10">Glycosyltransferase family 71 protein</fullName>
    </submittedName>
</protein>
<accession>A0A2J6SPV5</accession>
<keyword evidence="11" id="KW-1185">Reference proteome</keyword>
<evidence type="ECO:0000256" key="2">
    <source>
        <dbReference type="ARBA" id="ARBA00004922"/>
    </source>
</evidence>
<dbReference type="PANTHER" id="PTHR31646">
    <property type="entry name" value="ALPHA-1,2-MANNOSYLTRANSFERASE MNN2"/>
    <property type="match status" value="1"/>
</dbReference>
<sequence length="350" mass="39208">MNDSDLESMHDSHSLFVDLLTIKAPNLEYEKGTKGIVTSAGGSYFPVLIISILMLRRSGSTLPIEVFLTTPSEYEPLCDSALPSLNAKCIILSDLLIDTPHTFTIKTYQLKIFAMLFSSFEDLLFLDADNFPIYPPEDLFLTEPFTTHHLVLWPDYWTSTASPYFSTITGLDPAIIRTRPTIEAGQILVSKKHHTKTLLLAAYYNVYSEYFYRIISQGGPGEGDKDTFAPAALVLNSTFYTVESPPMNLGIRAAGGSAVVQYDPSNARPFFIHASWWPKLNALKKIETARKWGSEEKSREMFGMDVERVVWGQMVQVACNSWEFGDWGGGNKSLTGVCEQSRKCFRDVFG</sequence>
<evidence type="ECO:0000256" key="7">
    <source>
        <dbReference type="ARBA" id="ARBA00022989"/>
    </source>
</evidence>
<feature type="non-terminal residue" evidence="10">
    <location>
        <position position="350"/>
    </location>
</feature>
<dbReference type="GO" id="GO:0046354">
    <property type="term" value="P:mannan biosynthetic process"/>
    <property type="evidence" value="ECO:0007669"/>
    <property type="project" value="TreeGrafter"/>
</dbReference>
<evidence type="ECO:0000256" key="6">
    <source>
        <dbReference type="ARBA" id="ARBA00022968"/>
    </source>
</evidence>
<dbReference type="GO" id="GO:0000026">
    <property type="term" value="F:alpha-1,2-mannosyltransferase activity"/>
    <property type="evidence" value="ECO:0007669"/>
    <property type="project" value="TreeGrafter"/>
</dbReference>
<dbReference type="AlphaFoldDB" id="A0A2J6SPV5"/>
<name>A0A2J6SPV5_9HELO</name>
<gene>
    <name evidence="10" type="ORF">K444DRAFT_572247</name>
</gene>
<evidence type="ECO:0000256" key="8">
    <source>
        <dbReference type="ARBA" id="ARBA00023034"/>
    </source>
</evidence>
<evidence type="ECO:0000256" key="5">
    <source>
        <dbReference type="ARBA" id="ARBA00022692"/>
    </source>
</evidence>
<organism evidence="10 11">
    <name type="scientific">Hyaloscypha bicolor E</name>
    <dbReference type="NCBI Taxonomy" id="1095630"/>
    <lineage>
        <taxon>Eukaryota</taxon>
        <taxon>Fungi</taxon>
        <taxon>Dikarya</taxon>
        <taxon>Ascomycota</taxon>
        <taxon>Pezizomycotina</taxon>
        <taxon>Leotiomycetes</taxon>
        <taxon>Helotiales</taxon>
        <taxon>Hyaloscyphaceae</taxon>
        <taxon>Hyaloscypha</taxon>
        <taxon>Hyaloscypha bicolor</taxon>
    </lineage>
</organism>